<protein>
    <submittedName>
        <fullName evidence="1">Uncharacterized protein</fullName>
    </submittedName>
</protein>
<proteinExistence type="predicted"/>
<comment type="caution">
    <text evidence="1">The sequence shown here is derived from an EMBL/GenBank/DDBJ whole genome shotgun (WGS) entry which is preliminary data.</text>
</comment>
<organism evidence="1 2">
    <name type="scientific">Bartonella elizabethae Re6043vi</name>
    <dbReference type="NCBI Taxonomy" id="1094554"/>
    <lineage>
        <taxon>Bacteria</taxon>
        <taxon>Pseudomonadati</taxon>
        <taxon>Pseudomonadota</taxon>
        <taxon>Alphaproteobacteria</taxon>
        <taxon>Hyphomicrobiales</taxon>
        <taxon>Bartonellaceae</taxon>
        <taxon>Bartonella</taxon>
    </lineage>
</organism>
<reference evidence="1 2" key="1">
    <citation type="submission" date="2012-03" db="EMBL/GenBank/DDBJ databases">
        <title>The Genome Sequence of Bartonella elizabethae Re6043vi.</title>
        <authorList>
            <consortium name="The Broad Institute Genome Sequencing Platform"/>
            <consortium name="The Broad Institute Genome Sequencing Center for Infectious Disease"/>
            <person name="Feldgarden M."/>
            <person name="Kirby J."/>
            <person name="Kosoy M."/>
            <person name="Birtles R."/>
            <person name="Probert W.S."/>
            <person name="Chiaraviglio L."/>
            <person name="Young S.K."/>
            <person name="Zeng Q."/>
            <person name="Gargeya S."/>
            <person name="Fitzgerald M."/>
            <person name="Haas B."/>
            <person name="Abouelleil A."/>
            <person name="Alvarado L."/>
            <person name="Arachchi H.M."/>
            <person name="Berlin A."/>
            <person name="Chapman S.B."/>
            <person name="Gearin G."/>
            <person name="Goldberg J."/>
            <person name="Griggs A."/>
            <person name="Gujja S."/>
            <person name="Hansen M."/>
            <person name="Heiman D."/>
            <person name="Howarth C."/>
            <person name="Larimer J."/>
            <person name="Lui A."/>
            <person name="MacDonald P.J.P."/>
            <person name="McCowen C."/>
            <person name="Montmayeur A."/>
            <person name="Murphy C."/>
            <person name="Neiman D."/>
            <person name="Pearson M."/>
            <person name="Priest M."/>
            <person name="Roberts A."/>
            <person name="Saif S."/>
            <person name="Shea T."/>
            <person name="Sisk P."/>
            <person name="Stolte C."/>
            <person name="Sykes S."/>
            <person name="Wortman J."/>
            <person name="Nusbaum C."/>
            <person name="Birren B."/>
        </authorList>
    </citation>
    <scope>NUCLEOTIDE SEQUENCE [LARGE SCALE GENOMIC DNA]</scope>
    <source>
        <strain evidence="1 2">Re6043vi</strain>
    </source>
</reference>
<evidence type="ECO:0000313" key="2">
    <source>
        <dbReference type="Proteomes" id="UP000008942"/>
    </source>
</evidence>
<accession>A0ABN0GLM1</accession>
<gene>
    <name evidence="1" type="ORF">MCU_00843</name>
</gene>
<keyword evidence="2" id="KW-1185">Reference proteome</keyword>
<sequence>MNTINFLSYKYEINTDSKLVNTNCIDNFLQEGTYNLPIKNQCSTLTIEKFSVRSSIYYWVYILTGEESPYNPEVIDSENGFQSIPNPRSKKQIEQNKQYFGVLIPTKFILFSSSKKLNQCLQSHYKENFKEEINILPELIDKEDFEKKLRSIKEIKLEYKKQKQLELFGTQSEKYLTELAKNALDGFSTNDVTEIELTLDIKLKEENNLGEFLWNFLKKDKKNPILHKLNFVGNTYNKFDLVFNTESFQHTILIKASKDDNGRYNEDSVKKELMLEIEDFTVSL</sequence>
<name>A0ABN0GLM1_BAREL</name>
<dbReference type="EMBL" id="AILW01000003">
    <property type="protein sequence ID" value="EJF84175.1"/>
    <property type="molecule type" value="Genomic_DNA"/>
</dbReference>
<evidence type="ECO:0000313" key="1">
    <source>
        <dbReference type="EMBL" id="EJF84175.1"/>
    </source>
</evidence>
<dbReference type="Proteomes" id="UP000008942">
    <property type="component" value="Unassembled WGS sequence"/>
</dbReference>
<dbReference type="RefSeq" id="WP_005774026.1">
    <property type="nucleotide sequence ID" value="NZ_JH725139.1"/>
</dbReference>